<dbReference type="InterPro" id="IPR017930">
    <property type="entry name" value="Myb_dom"/>
</dbReference>
<dbReference type="Pfam" id="PF00249">
    <property type="entry name" value="Myb_DNA-binding"/>
    <property type="match status" value="1"/>
</dbReference>
<accession>M8C134</accession>
<dbReference type="EnsemblPlants" id="EMT08903">
    <property type="protein sequence ID" value="EMT08903"/>
    <property type="gene ID" value="F775_24321"/>
</dbReference>
<dbReference type="AlphaFoldDB" id="M8C134"/>
<protein>
    <submittedName>
        <fullName evidence="1">Uncharacterized protein</fullName>
    </submittedName>
</protein>
<reference evidence="1" key="1">
    <citation type="submission" date="2015-06" db="UniProtKB">
        <authorList>
            <consortium name="EnsemblPlants"/>
        </authorList>
    </citation>
    <scope>IDENTIFICATION</scope>
</reference>
<name>M8C134_AEGTA</name>
<proteinExistence type="predicted"/>
<dbReference type="InterPro" id="IPR001005">
    <property type="entry name" value="SANT/Myb"/>
</dbReference>
<sequence length="176" mass="20272">MSHLLFLVLLRTLMGGVCLQRRTDNSDSMPRTAQGSYHFLFYQLSIFPTLKFGDKEKMNYFRIGQRCNVYIHGRRFFNTELIKGPWTQEEDDKIIDLVNKYGLTKWLHCKLPELPAADPGMFPNMLPNMLNLSALGQVTRHAWRVYFGGLPPIANEQTVALFFNQVMAAIGETRLV</sequence>
<dbReference type="PROSITE" id="PS50090">
    <property type="entry name" value="MYB_LIKE"/>
    <property type="match status" value="1"/>
</dbReference>
<dbReference type="Gene3D" id="1.10.10.60">
    <property type="entry name" value="Homeodomain-like"/>
    <property type="match status" value="1"/>
</dbReference>
<dbReference type="PROSITE" id="PS51294">
    <property type="entry name" value="HTH_MYB"/>
    <property type="match status" value="1"/>
</dbReference>
<evidence type="ECO:0000313" key="1">
    <source>
        <dbReference type="EnsemblPlants" id="EMT08903"/>
    </source>
</evidence>
<dbReference type="InterPro" id="IPR009057">
    <property type="entry name" value="Homeodomain-like_sf"/>
</dbReference>
<organism evidence="1">
    <name type="scientific">Aegilops tauschii</name>
    <name type="common">Tausch's goatgrass</name>
    <name type="synonym">Aegilops squarrosa</name>
    <dbReference type="NCBI Taxonomy" id="37682"/>
    <lineage>
        <taxon>Eukaryota</taxon>
        <taxon>Viridiplantae</taxon>
        <taxon>Streptophyta</taxon>
        <taxon>Embryophyta</taxon>
        <taxon>Tracheophyta</taxon>
        <taxon>Spermatophyta</taxon>
        <taxon>Magnoliopsida</taxon>
        <taxon>Liliopsida</taxon>
        <taxon>Poales</taxon>
        <taxon>Poaceae</taxon>
        <taxon>BOP clade</taxon>
        <taxon>Pooideae</taxon>
        <taxon>Triticodae</taxon>
        <taxon>Triticeae</taxon>
        <taxon>Triticinae</taxon>
        <taxon>Aegilops</taxon>
    </lineage>
</organism>
<dbReference type="CDD" id="cd00167">
    <property type="entry name" value="SANT"/>
    <property type="match status" value="1"/>
</dbReference>
<dbReference type="SUPFAM" id="SSF46689">
    <property type="entry name" value="Homeodomain-like"/>
    <property type="match status" value="1"/>
</dbReference>
<dbReference type="ExpressionAtlas" id="M8C134">
    <property type="expression patterns" value="baseline"/>
</dbReference>